<evidence type="ECO:0000256" key="5">
    <source>
        <dbReference type="ARBA" id="ARBA00022801"/>
    </source>
</evidence>
<evidence type="ECO:0000256" key="1">
    <source>
        <dbReference type="ARBA" id="ARBA00006620"/>
    </source>
</evidence>
<evidence type="ECO:0000256" key="4">
    <source>
        <dbReference type="ARBA" id="ARBA00022759"/>
    </source>
</evidence>
<proteinExistence type="inferred from homology"/>
<dbReference type="Pfam" id="PF07927">
    <property type="entry name" value="HicA_toxin"/>
    <property type="match status" value="1"/>
</dbReference>
<evidence type="ECO:0000313" key="8">
    <source>
        <dbReference type="EMBL" id="ORJ52197.1"/>
    </source>
</evidence>
<keyword evidence="4" id="KW-0255">Endonuclease</keyword>
<name>A0ABX3UL18_KLUIN</name>
<dbReference type="PANTHER" id="PTHR34873">
    <property type="entry name" value="SSR1766 PROTEIN"/>
    <property type="match status" value="1"/>
</dbReference>
<keyword evidence="6" id="KW-0694">RNA-binding</keyword>
<keyword evidence="5" id="KW-0378">Hydrolase</keyword>
<evidence type="ECO:0000313" key="9">
    <source>
        <dbReference type="Proteomes" id="UP000192521"/>
    </source>
</evidence>
<reference evidence="8 9" key="1">
    <citation type="submission" date="2017-02" db="EMBL/GenBank/DDBJ databases">
        <title>Draft genome sequence of a Kluyvera intermedia isolate from a patient with a pancreatic abscess.</title>
        <authorList>
            <person name="Thele R."/>
        </authorList>
    </citation>
    <scope>NUCLEOTIDE SEQUENCE [LARGE SCALE GENOMIC DNA]</scope>
    <source>
        <strain evidence="8 9">FOSA7093</strain>
    </source>
</reference>
<dbReference type="Gene3D" id="3.30.920.30">
    <property type="entry name" value="Hypothetical protein"/>
    <property type="match status" value="1"/>
</dbReference>
<sequence length="61" mass="6963">MTSAEVMVTLRKQGWVHIRTKGSHHQFSHPQRTGLVTVPHPRKDIKQGTLAQIWRQAGIKP</sequence>
<keyword evidence="9" id="KW-1185">Reference proteome</keyword>
<dbReference type="InterPro" id="IPR012933">
    <property type="entry name" value="HicA_mRNA_interferase"/>
</dbReference>
<accession>A0ABX3UL18</accession>
<comment type="similarity">
    <text evidence="1">Belongs to the HicA mRNA interferase family.</text>
</comment>
<keyword evidence="3" id="KW-0540">Nuclease</keyword>
<evidence type="ECO:0000256" key="7">
    <source>
        <dbReference type="ARBA" id="ARBA00023016"/>
    </source>
</evidence>
<comment type="caution">
    <text evidence="8">The sequence shown here is derived from an EMBL/GenBank/DDBJ whole genome shotgun (WGS) entry which is preliminary data.</text>
</comment>
<keyword evidence="7" id="KW-0346">Stress response</keyword>
<organism evidence="8 9">
    <name type="scientific">Kluyvera intermedia</name>
    <name type="common">Enterobacter intermedius</name>
    <dbReference type="NCBI Taxonomy" id="61648"/>
    <lineage>
        <taxon>Bacteria</taxon>
        <taxon>Pseudomonadati</taxon>
        <taxon>Pseudomonadota</taxon>
        <taxon>Gammaproteobacteria</taxon>
        <taxon>Enterobacterales</taxon>
        <taxon>Enterobacteriaceae</taxon>
        <taxon>Kluyvera</taxon>
    </lineage>
</organism>
<dbReference type="SUPFAM" id="SSF54786">
    <property type="entry name" value="YcfA/nrd intein domain"/>
    <property type="match status" value="1"/>
</dbReference>
<evidence type="ECO:0000256" key="2">
    <source>
        <dbReference type="ARBA" id="ARBA00022649"/>
    </source>
</evidence>
<protein>
    <submittedName>
        <fullName evidence="8">Toxin HicA</fullName>
    </submittedName>
</protein>
<gene>
    <name evidence="8" type="ORF">B2M27_00460</name>
</gene>
<keyword evidence="2" id="KW-1277">Toxin-antitoxin system</keyword>
<dbReference type="InterPro" id="IPR038570">
    <property type="entry name" value="HicA_sf"/>
</dbReference>
<dbReference type="EMBL" id="MWPR01000001">
    <property type="protein sequence ID" value="ORJ52197.1"/>
    <property type="molecule type" value="Genomic_DNA"/>
</dbReference>
<evidence type="ECO:0000256" key="6">
    <source>
        <dbReference type="ARBA" id="ARBA00022884"/>
    </source>
</evidence>
<evidence type="ECO:0000256" key="3">
    <source>
        <dbReference type="ARBA" id="ARBA00022722"/>
    </source>
</evidence>
<dbReference type="Proteomes" id="UP000192521">
    <property type="component" value="Unassembled WGS sequence"/>
</dbReference>
<dbReference type="PANTHER" id="PTHR34873:SF3">
    <property type="entry name" value="ADDICTION MODULE TOXIN, HICA FAMILY"/>
    <property type="match status" value="1"/>
</dbReference>